<dbReference type="STRING" id="1220554.GCA_001552135_01992"/>
<accession>A0A5D0ND37</accession>
<name>A0A5D0ND37_9ACTN</name>
<dbReference type="EMBL" id="VSFG01000008">
    <property type="protein sequence ID" value="TYB42252.1"/>
    <property type="molecule type" value="Genomic_DNA"/>
</dbReference>
<evidence type="ECO:0000313" key="2">
    <source>
        <dbReference type="EMBL" id="TYB42252.1"/>
    </source>
</evidence>
<evidence type="ECO:0000256" key="1">
    <source>
        <dbReference type="SAM" id="MobiDB-lite"/>
    </source>
</evidence>
<gene>
    <name evidence="2" type="ORF">FXF69_30995</name>
</gene>
<feature type="region of interest" description="Disordered" evidence="1">
    <location>
        <begin position="1"/>
        <end position="21"/>
    </location>
</feature>
<reference evidence="2 3" key="1">
    <citation type="submission" date="2019-08" db="EMBL/GenBank/DDBJ databases">
        <title>Actinomadura sp. nov. CYP1-5 isolated from mountain soil.</title>
        <authorList>
            <person name="Songsumanus A."/>
            <person name="Kuncharoen N."/>
            <person name="Kudo T."/>
            <person name="Yuki M."/>
            <person name="Igarashi Y."/>
            <person name="Tanasupawat S."/>
        </authorList>
    </citation>
    <scope>NUCLEOTIDE SEQUENCE [LARGE SCALE GENOMIC DNA]</scope>
    <source>
        <strain evidence="2 3">JCM 14158</strain>
    </source>
</reference>
<dbReference type="RefSeq" id="WP_067888232.1">
    <property type="nucleotide sequence ID" value="NZ_VSFG01000008.1"/>
</dbReference>
<dbReference type="Proteomes" id="UP000323380">
    <property type="component" value="Unassembled WGS sequence"/>
</dbReference>
<comment type="caution">
    <text evidence="2">The sequence shown here is derived from an EMBL/GenBank/DDBJ whole genome shotgun (WGS) entry which is preliminary data.</text>
</comment>
<sequence>MSGFSHDEPPSDDEFPGPGLSDAELDAVLAAGHARLLDHVRLVADPTAVLVAMLDAAAGPPADPVDPSPGGADAPPSAVTRAADQIKARARARDLVVTLNTARAVAFDLSELLERHPDRWTGGSALALSRGLASDLADALLVIPDHPRREHLAIDISRGLANAWEEARAITECLGHPLGVERLRGRDGAFANVRQLVINLDRAFEFACTLDRDLMEVGVDASGADLTSALLRDLTVLNGVVWDEGTRWPPGLRARVASLSEEIDPGVYRVRGGTERDPHALSGR</sequence>
<proteinExistence type="predicted"/>
<dbReference type="AlphaFoldDB" id="A0A5D0ND37"/>
<protein>
    <submittedName>
        <fullName evidence="2">Uncharacterized protein</fullName>
    </submittedName>
</protein>
<evidence type="ECO:0000313" key="3">
    <source>
        <dbReference type="Proteomes" id="UP000323380"/>
    </source>
</evidence>
<organism evidence="2 3">
    <name type="scientific">Actinomadura chibensis</name>
    <dbReference type="NCBI Taxonomy" id="392828"/>
    <lineage>
        <taxon>Bacteria</taxon>
        <taxon>Bacillati</taxon>
        <taxon>Actinomycetota</taxon>
        <taxon>Actinomycetes</taxon>
        <taxon>Streptosporangiales</taxon>
        <taxon>Thermomonosporaceae</taxon>
        <taxon>Actinomadura</taxon>
    </lineage>
</organism>
<keyword evidence="3" id="KW-1185">Reference proteome</keyword>